<evidence type="ECO:0000256" key="3">
    <source>
        <dbReference type="ARBA" id="ARBA00016337"/>
    </source>
</evidence>
<keyword evidence="8" id="KW-0460">Magnesium</keyword>
<proteinExistence type="predicted"/>
<evidence type="ECO:0000256" key="4">
    <source>
        <dbReference type="ARBA" id="ARBA00022630"/>
    </source>
</evidence>
<evidence type="ECO:0000256" key="9">
    <source>
        <dbReference type="ARBA" id="ARBA00031306"/>
    </source>
</evidence>
<dbReference type="InterPro" id="IPR024932">
    <property type="entry name" value="ApbE"/>
</dbReference>
<gene>
    <name evidence="11" type="ORF">GB882_06525</name>
</gene>
<evidence type="ECO:0000256" key="6">
    <source>
        <dbReference type="ARBA" id="ARBA00022723"/>
    </source>
</evidence>
<dbReference type="Proteomes" id="UP000429644">
    <property type="component" value="Unassembled WGS sequence"/>
</dbReference>
<evidence type="ECO:0000256" key="1">
    <source>
        <dbReference type="ARBA" id="ARBA00001946"/>
    </source>
</evidence>
<organism evidence="11 12">
    <name type="scientific">Georgenia ruanii</name>
    <dbReference type="NCBI Taxonomy" id="348442"/>
    <lineage>
        <taxon>Bacteria</taxon>
        <taxon>Bacillati</taxon>
        <taxon>Actinomycetota</taxon>
        <taxon>Actinomycetes</taxon>
        <taxon>Micrococcales</taxon>
        <taxon>Bogoriellaceae</taxon>
        <taxon>Georgenia</taxon>
    </lineage>
</organism>
<dbReference type="Pfam" id="PF02424">
    <property type="entry name" value="ApbE"/>
    <property type="match status" value="2"/>
</dbReference>
<evidence type="ECO:0000256" key="7">
    <source>
        <dbReference type="ARBA" id="ARBA00022827"/>
    </source>
</evidence>
<evidence type="ECO:0000313" key="12">
    <source>
        <dbReference type="Proteomes" id="UP000429644"/>
    </source>
</evidence>
<evidence type="ECO:0000256" key="10">
    <source>
        <dbReference type="ARBA" id="ARBA00048540"/>
    </source>
</evidence>
<name>A0A7J9UUN2_9MICO</name>
<evidence type="ECO:0000313" key="11">
    <source>
        <dbReference type="EMBL" id="MPV88318.1"/>
    </source>
</evidence>
<dbReference type="InterPro" id="IPR003374">
    <property type="entry name" value="ApbE-like_sf"/>
</dbReference>
<evidence type="ECO:0000256" key="5">
    <source>
        <dbReference type="ARBA" id="ARBA00022679"/>
    </source>
</evidence>
<keyword evidence="5 11" id="KW-0808">Transferase</keyword>
<keyword evidence="4" id="KW-0285">Flavoprotein</keyword>
<evidence type="ECO:0000256" key="8">
    <source>
        <dbReference type="ARBA" id="ARBA00022842"/>
    </source>
</evidence>
<dbReference type="Gene3D" id="3.10.520.10">
    <property type="entry name" value="ApbE-like domains"/>
    <property type="match status" value="2"/>
</dbReference>
<dbReference type="EMBL" id="WHPD01001423">
    <property type="protein sequence ID" value="MPV88318.1"/>
    <property type="molecule type" value="Genomic_DNA"/>
</dbReference>
<dbReference type="EC" id="2.7.1.180" evidence="2"/>
<dbReference type="SUPFAM" id="SSF143631">
    <property type="entry name" value="ApbE-like"/>
    <property type="match status" value="1"/>
</dbReference>
<dbReference type="AlphaFoldDB" id="A0A7J9UUN2"/>
<dbReference type="GO" id="GO:0046872">
    <property type="term" value="F:metal ion binding"/>
    <property type="evidence" value="ECO:0007669"/>
    <property type="project" value="UniProtKB-KW"/>
</dbReference>
<comment type="catalytic activity">
    <reaction evidence="10">
        <text>L-threonyl-[protein] + FAD = FMN-L-threonyl-[protein] + AMP + H(+)</text>
        <dbReference type="Rhea" id="RHEA:36847"/>
        <dbReference type="Rhea" id="RHEA-COMP:11060"/>
        <dbReference type="Rhea" id="RHEA-COMP:11061"/>
        <dbReference type="ChEBI" id="CHEBI:15378"/>
        <dbReference type="ChEBI" id="CHEBI:30013"/>
        <dbReference type="ChEBI" id="CHEBI:57692"/>
        <dbReference type="ChEBI" id="CHEBI:74257"/>
        <dbReference type="ChEBI" id="CHEBI:456215"/>
        <dbReference type="EC" id="2.7.1.180"/>
    </reaction>
</comment>
<sequence length="251" mass="26046">MGMPVSVHLRAPHLGPDVDAAVAAVYAELRRLEALLSTYKPDSDLSRLADGALTLDQCAPEVAEVLELCTLATAHTAGAFSALRPLPGGGHRLDPTGLVKGWAVERAAAPLRDLGVDWYVNAGGDIAAHVAENRPPWRVGIEDPHDRGRVLAVVALRDGGVATSGTAARDGHIWDPRTGAPADRLASVTVAGPTLLWADVLATAVFVEGPAAVGCAVRDGYEVVVVHRDGRAERTAPVVAARCEAAPAPTP</sequence>
<comment type="cofactor">
    <cofactor evidence="1">
        <name>Mg(2+)</name>
        <dbReference type="ChEBI" id="CHEBI:18420"/>
    </cofactor>
</comment>
<reference evidence="11 12" key="1">
    <citation type="submission" date="2019-10" db="EMBL/GenBank/DDBJ databases">
        <title>Georgenia wutianyii sp. nov. and Georgenia yuyongxinii sp. nov. isolated from plateau pika (Ochotona curzoniae) in the Qinghai-Tibet plateau of China.</title>
        <authorList>
            <person name="Tian Z."/>
        </authorList>
    </citation>
    <scope>NUCLEOTIDE SEQUENCE [LARGE SCALE GENOMIC DNA]</scope>
    <source>
        <strain evidence="11 12">JCM 15130</strain>
    </source>
</reference>
<keyword evidence="6" id="KW-0479">Metal-binding</keyword>
<keyword evidence="12" id="KW-1185">Reference proteome</keyword>
<dbReference type="PANTHER" id="PTHR30040">
    <property type="entry name" value="THIAMINE BIOSYNTHESIS LIPOPROTEIN APBE"/>
    <property type="match status" value="1"/>
</dbReference>
<dbReference type="PANTHER" id="PTHR30040:SF2">
    <property type="entry name" value="FAD:PROTEIN FMN TRANSFERASE"/>
    <property type="match status" value="1"/>
</dbReference>
<comment type="caution">
    <text evidence="11">The sequence shown here is derived from an EMBL/GenBank/DDBJ whole genome shotgun (WGS) entry which is preliminary data.</text>
</comment>
<protein>
    <recommendedName>
        <fullName evidence="3">FAD:protein FMN transferase</fullName>
        <ecNumber evidence="2">2.7.1.180</ecNumber>
    </recommendedName>
    <alternativeName>
        <fullName evidence="9">Flavin transferase</fullName>
    </alternativeName>
</protein>
<dbReference type="GO" id="GO:0016740">
    <property type="term" value="F:transferase activity"/>
    <property type="evidence" value="ECO:0007669"/>
    <property type="project" value="UniProtKB-KW"/>
</dbReference>
<accession>A0A7J9UUN2</accession>
<evidence type="ECO:0000256" key="2">
    <source>
        <dbReference type="ARBA" id="ARBA00011955"/>
    </source>
</evidence>
<feature type="non-terminal residue" evidence="11">
    <location>
        <position position="1"/>
    </location>
</feature>
<keyword evidence="7" id="KW-0274">FAD</keyword>